<dbReference type="GO" id="GO:0043565">
    <property type="term" value="F:sequence-specific DNA binding"/>
    <property type="evidence" value="ECO:0007669"/>
    <property type="project" value="TreeGrafter"/>
</dbReference>
<keyword evidence="7" id="KW-1185">Reference proteome</keyword>
<dbReference type="EMBL" id="BMYX01000007">
    <property type="protein sequence ID" value="GGY13137.1"/>
    <property type="molecule type" value="Genomic_DNA"/>
</dbReference>
<evidence type="ECO:0000256" key="3">
    <source>
        <dbReference type="ARBA" id="ARBA00023125"/>
    </source>
</evidence>
<dbReference type="InterPro" id="IPR036390">
    <property type="entry name" value="WH_DNA-bd_sf"/>
</dbReference>
<keyword evidence="3" id="KW-0238">DNA-binding</keyword>
<comment type="similarity">
    <text evidence="1">Belongs to the LysR transcriptional regulatory family.</text>
</comment>
<evidence type="ECO:0000313" key="7">
    <source>
        <dbReference type="Proteomes" id="UP000645257"/>
    </source>
</evidence>
<proteinExistence type="inferred from homology"/>
<reference evidence="6" key="1">
    <citation type="journal article" date="2014" name="Int. J. Syst. Evol. Microbiol.">
        <title>Complete genome sequence of Corynebacterium casei LMG S-19264T (=DSM 44701T), isolated from a smear-ripened cheese.</title>
        <authorList>
            <consortium name="US DOE Joint Genome Institute (JGI-PGF)"/>
            <person name="Walter F."/>
            <person name="Albersmeier A."/>
            <person name="Kalinowski J."/>
            <person name="Ruckert C."/>
        </authorList>
    </citation>
    <scope>NUCLEOTIDE SEQUENCE</scope>
    <source>
        <strain evidence="6">KCTC 32182</strain>
    </source>
</reference>
<evidence type="ECO:0000313" key="6">
    <source>
        <dbReference type="EMBL" id="GGY13137.1"/>
    </source>
</evidence>
<dbReference type="InterPro" id="IPR058163">
    <property type="entry name" value="LysR-type_TF_proteobact-type"/>
</dbReference>
<accession>A0A918P1F1</accession>
<keyword evidence="2" id="KW-0805">Transcription regulation</keyword>
<dbReference type="InterPro" id="IPR005119">
    <property type="entry name" value="LysR_subst-bd"/>
</dbReference>
<dbReference type="CDD" id="cd08422">
    <property type="entry name" value="PBP2_CrgA_like"/>
    <property type="match status" value="1"/>
</dbReference>
<dbReference type="PANTHER" id="PTHR30537">
    <property type="entry name" value="HTH-TYPE TRANSCRIPTIONAL REGULATOR"/>
    <property type="match status" value="1"/>
</dbReference>
<dbReference type="AlphaFoldDB" id="A0A918P1F1"/>
<dbReference type="GO" id="GO:0003700">
    <property type="term" value="F:DNA-binding transcription factor activity"/>
    <property type="evidence" value="ECO:0007669"/>
    <property type="project" value="InterPro"/>
</dbReference>
<dbReference type="Gene3D" id="3.40.190.290">
    <property type="match status" value="1"/>
</dbReference>
<organism evidence="6 7">
    <name type="scientific">Paludibacterium paludis</name>
    <dbReference type="NCBI Taxonomy" id="1225769"/>
    <lineage>
        <taxon>Bacteria</taxon>
        <taxon>Pseudomonadati</taxon>
        <taxon>Pseudomonadota</taxon>
        <taxon>Betaproteobacteria</taxon>
        <taxon>Neisseriales</taxon>
        <taxon>Chromobacteriaceae</taxon>
        <taxon>Paludibacterium</taxon>
    </lineage>
</organism>
<name>A0A918P1F1_9NEIS</name>
<evidence type="ECO:0000259" key="5">
    <source>
        <dbReference type="PROSITE" id="PS50931"/>
    </source>
</evidence>
<reference evidence="6" key="2">
    <citation type="submission" date="2020-09" db="EMBL/GenBank/DDBJ databases">
        <authorList>
            <person name="Sun Q."/>
            <person name="Kim S."/>
        </authorList>
    </citation>
    <scope>NUCLEOTIDE SEQUENCE</scope>
    <source>
        <strain evidence="6">KCTC 32182</strain>
    </source>
</reference>
<dbReference type="RefSeq" id="WP_189532977.1">
    <property type="nucleotide sequence ID" value="NZ_BMYX01000007.1"/>
</dbReference>
<comment type="caution">
    <text evidence="6">The sequence shown here is derived from an EMBL/GenBank/DDBJ whole genome shotgun (WGS) entry which is preliminary data.</text>
</comment>
<evidence type="ECO:0000256" key="4">
    <source>
        <dbReference type="ARBA" id="ARBA00023163"/>
    </source>
</evidence>
<sequence length="304" mass="32770">MIDLADMRLFVRAIAAGSLSAAGRELGMSPAVCSKRLTRLETGLGVRLVQRSSRNLALTEEGALYFERCQAILADVEDAEAAITHAPEHVRGVLKVSSAIALGRRWVGPAAARLAARHPALSVQLSLSDAVENLIESGFDCAVRIGAAEDSSLIARTLASNRRVICATPGYLARNGTPGHPDDLAGHDCIVINRASSPYVDWRFTHGNATHSQRIRGRFVTNNGEQAHDWAMAGMGLVRRSIWDVSAELADGRLVEVLPEWASPAAPIQVVYPSRRFLPARTLLFIDTLAAIFGEAEQPSPPVR</sequence>
<dbReference type="Pfam" id="PF03466">
    <property type="entry name" value="LysR_substrate"/>
    <property type="match status" value="1"/>
</dbReference>
<dbReference type="PROSITE" id="PS50931">
    <property type="entry name" value="HTH_LYSR"/>
    <property type="match status" value="1"/>
</dbReference>
<dbReference type="FunFam" id="3.40.190.290:FF:000001">
    <property type="entry name" value="Transcriptional regulator, LysR family"/>
    <property type="match status" value="1"/>
</dbReference>
<evidence type="ECO:0000256" key="2">
    <source>
        <dbReference type="ARBA" id="ARBA00023015"/>
    </source>
</evidence>
<dbReference type="Proteomes" id="UP000645257">
    <property type="component" value="Unassembled WGS sequence"/>
</dbReference>
<keyword evidence="4" id="KW-0804">Transcription</keyword>
<dbReference type="InterPro" id="IPR000847">
    <property type="entry name" value="LysR_HTH_N"/>
</dbReference>
<dbReference type="InterPro" id="IPR036388">
    <property type="entry name" value="WH-like_DNA-bd_sf"/>
</dbReference>
<gene>
    <name evidence="6" type="ORF">GCM10011289_15430</name>
</gene>
<dbReference type="SUPFAM" id="SSF46785">
    <property type="entry name" value="Winged helix' DNA-binding domain"/>
    <property type="match status" value="1"/>
</dbReference>
<feature type="domain" description="HTH lysR-type" evidence="5">
    <location>
        <begin position="2"/>
        <end position="59"/>
    </location>
</feature>
<dbReference type="Gene3D" id="1.10.10.10">
    <property type="entry name" value="Winged helix-like DNA-binding domain superfamily/Winged helix DNA-binding domain"/>
    <property type="match status" value="1"/>
</dbReference>
<evidence type="ECO:0000256" key="1">
    <source>
        <dbReference type="ARBA" id="ARBA00009437"/>
    </source>
</evidence>
<dbReference type="SUPFAM" id="SSF53850">
    <property type="entry name" value="Periplasmic binding protein-like II"/>
    <property type="match status" value="1"/>
</dbReference>
<dbReference type="GO" id="GO:0006351">
    <property type="term" value="P:DNA-templated transcription"/>
    <property type="evidence" value="ECO:0007669"/>
    <property type="project" value="TreeGrafter"/>
</dbReference>
<dbReference type="PANTHER" id="PTHR30537:SF5">
    <property type="entry name" value="HTH-TYPE TRANSCRIPTIONAL ACTIVATOR TTDR-RELATED"/>
    <property type="match status" value="1"/>
</dbReference>
<dbReference type="Pfam" id="PF00126">
    <property type="entry name" value="HTH_1"/>
    <property type="match status" value="1"/>
</dbReference>
<dbReference type="FunFam" id="1.10.10.10:FF:000001">
    <property type="entry name" value="LysR family transcriptional regulator"/>
    <property type="match status" value="1"/>
</dbReference>
<protein>
    <submittedName>
        <fullName evidence="6">LysR family transcriptional regulator</fullName>
    </submittedName>
</protein>